<evidence type="ECO:0008006" key="4">
    <source>
        <dbReference type="Google" id="ProtNLM"/>
    </source>
</evidence>
<accession>A0A133QAV9</accession>
<comment type="caution">
    <text evidence="2">The sequence shown here is derived from an EMBL/GenBank/DDBJ whole genome shotgun (WGS) entry which is preliminary data.</text>
</comment>
<dbReference type="PATRIC" id="fig|28128.5.peg.1120"/>
<feature type="transmembrane region" description="Helical" evidence="1">
    <location>
        <begin position="60"/>
        <end position="78"/>
    </location>
</feature>
<keyword evidence="1" id="KW-1133">Transmembrane helix</keyword>
<dbReference type="OrthoDB" id="1076046at2"/>
<keyword evidence="1" id="KW-0812">Transmembrane</keyword>
<feature type="transmembrane region" description="Helical" evidence="1">
    <location>
        <begin position="31"/>
        <end position="48"/>
    </location>
</feature>
<evidence type="ECO:0000313" key="3">
    <source>
        <dbReference type="Proteomes" id="UP000070533"/>
    </source>
</evidence>
<sequence length="107" mass="12791">MTNEEFERIWQENRNRVLANDDEYQRISKSYTNWGWTDYLILILGFVMCENFTKSLGMNIILQYLLAIAGMILVWLGFRIIKGRLGGKNTLEEVEKRVKERYRNTLH</sequence>
<dbReference type="Proteomes" id="UP000070533">
    <property type="component" value="Unassembled WGS sequence"/>
</dbReference>
<keyword evidence="3" id="KW-1185">Reference proteome</keyword>
<evidence type="ECO:0000256" key="1">
    <source>
        <dbReference type="SAM" id="Phobius"/>
    </source>
</evidence>
<dbReference type="STRING" id="28128.HMPREF3226_01104"/>
<dbReference type="EMBL" id="LRQG01000086">
    <property type="protein sequence ID" value="KXA39893.1"/>
    <property type="molecule type" value="Genomic_DNA"/>
</dbReference>
<organism evidence="2 3">
    <name type="scientific">Prevotella corporis</name>
    <dbReference type="NCBI Taxonomy" id="28128"/>
    <lineage>
        <taxon>Bacteria</taxon>
        <taxon>Pseudomonadati</taxon>
        <taxon>Bacteroidota</taxon>
        <taxon>Bacteroidia</taxon>
        <taxon>Bacteroidales</taxon>
        <taxon>Prevotellaceae</taxon>
        <taxon>Prevotella</taxon>
    </lineage>
</organism>
<gene>
    <name evidence="2" type="ORF">HMPREF3226_01104</name>
</gene>
<protein>
    <recommendedName>
        <fullName evidence="4">Positive regulator of sigma(E), RseC/MucC</fullName>
    </recommendedName>
</protein>
<keyword evidence="1" id="KW-0472">Membrane</keyword>
<name>A0A133QAV9_9BACT</name>
<proteinExistence type="predicted"/>
<dbReference type="RefSeq" id="WP_025876070.1">
    <property type="nucleotide sequence ID" value="NZ_BAAAXP010000074.1"/>
</dbReference>
<dbReference type="AlphaFoldDB" id="A0A133QAV9"/>
<reference evidence="3" key="1">
    <citation type="submission" date="2016-01" db="EMBL/GenBank/DDBJ databases">
        <authorList>
            <person name="Mitreva M."/>
            <person name="Pepin K.H."/>
            <person name="Mihindukulasuriya K.A."/>
            <person name="Fulton R."/>
            <person name="Fronick C."/>
            <person name="O'Laughlin M."/>
            <person name="Miner T."/>
            <person name="Herter B."/>
            <person name="Rosa B.A."/>
            <person name="Cordes M."/>
            <person name="Tomlinson C."/>
            <person name="Wollam A."/>
            <person name="Palsikar V.B."/>
            <person name="Mardis E.R."/>
            <person name="Wilson R.K."/>
        </authorList>
    </citation>
    <scope>NUCLEOTIDE SEQUENCE [LARGE SCALE GENOMIC DNA]</scope>
    <source>
        <strain evidence="3">MJR7716</strain>
    </source>
</reference>
<evidence type="ECO:0000313" key="2">
    <source>
        <dbReference type="EMBL" id="KXA39893.1"/>
    </source>
</evidence>